<comment type="caution">
    <text evidence="1">The sequence shown here is derived from an EMBL/GenBank/DDBJ whole genome shotgun (WGS) entry which is preliminary data.</text>
</comment>
<gene>
    <name evidence="1" type="ORF">Sangu_0843900</name>
</gene>
<proteinExistence type="predicted"/>
<name>A0AAW2PD30_9LAMI</name>
<organism evidence="1">
    <name type="scientific">Sesamum angustifolium</name>
    <dbReference type="NCBI Taxonomy" id="2727405"/>
    <lineage>
        <taxon>Eukaryota</taxon>
        <taxon>Viridiplantae</taxon>
        <taxon>Streptophyta</taxon>
        <taxon>Embryophyta</taxon>
        <taxon>Tracheophyta</taxon>
        <taxon>Spermatophyta</taxon>
        <taxon>Magnoliopsida</taxon>
        <taxon>eudicotyledons</taxon>
        <taxon>Gunneridae</taxon>
        <taxon>Pentapetalae</taxon>
        <taxon>asterids</taxon>
        <taxon>lamiids</taxon>
        <taxon>Lamiales</taxon>
        <taxon>Pedaliaceae</taxon>
        <taxon>Sesamum</taxon>
    </lineage>
</organism>
<accession>A0AAW2PD30</accession>
<reference evidence="1" key="1">
    <citation type="submission" date="2020-06" db="EMBL/GenBank/DDBJ databases">
        <authorList>
            <person name="Li T."/>
            <person name="Hu X."/>
            <person name="Zhang T."/>
            <person name="Song X."/>
            <person name="Zhang H."/>
            <person name="Dai N."/>
            <person name="Sheng W."/>
            <person name="Hou X."/>
            <person name="Wei L."/>
        </authorList>
    </citation>
    <scope>NUCLEOTIDE SEQUENCE</scope>
    <source>
        <strain evidence="1">G01</strain>
        <tissue evidence="1">Leaf</tissue>
    </source>
</reference>
<protein>
    <submittedName>
        <fullName evidence="1">Uncharacterized protein</fullName>
    </submittedName>
</protein>
<dbReference type="AlphaFoldDB" id="A0AAW2PD30"/>
<evidence type="ECO:0000313" key="1">
    <source>
        <dbReference type="EMBL" id="KAL0352626.1"/>
    </source>
</evidence>
<dbReference type="EMBL" id="JACGWK010000005">
    <property type="protein sequence ID" value="KAL0352626.1"/>
    <property type="molecule type" value="Genomic_DNA"/>
</dbReference>
<reference evidence="1" key="2">
    <citation type="journal article" date="2024" name="Plant">
        <title>Genomic evolution and insights into agronomic trait innovations of Sesamum species.</title>
        <authorList>
            <person name="Miao H."/>
            <person name="Wang L."/>
            <person name="Qu L."/>
            <person name="Liu H."/>
            <person name="Sun Y."/>
            <person name="Le M."/>
            <person name="Wang Q."/>
            <person name="Wei S."/>
            <person name="Zheng Y."/>
            <person name="Lin W."/>
            <person name="Duan Y."/>
            <person name="Cao H."/>
            <person name="Xiong S."/>
            <person name="Wang X."/>
            <person name="Wei L."/>
            <person name="Li C."/>
            <person name="Ma Q."/>
            <person name="Ju M."/>
            <person name="Zhao R."/>
            <person name="Li G."/>
            <person name="Mu C."/>
            <person name="Tian Q."/>
            <person name="Mei H."/>
            <person name="Zhang T."/>
            <person name="Gao T."/>
            <person name="Zhang H."/>
        </authorList>
    </citation>
    <scope>NUCLEOTIDE SEQUENCE</scope>
    <source>
        <strain evidence="1">G01</strain>
    </source>
</reference>
<sequence length="160" mass="17517">MRPRAEQSHVICQPLSHSLRTQVPIQRRPTIQIIVLGARCELRREIGKILGGFVQGQNGVGDVESAVTSAIGRGAEEKLATLAVGSGEGWESAVDDNDGVNATVAPIGRILWPGVERELTGGGGVSRGIDRWGCRRCGEAWKRDRRRRRCWGRLGKRTLK</sequence>